<evidence type="ECO:0000313" key="2">
    <source>
        <dbReference type="Proteomes" id="UP000054695"/>
    </source>
</evidence>
<proteinExistence type="predicted"/>
<dbReference type="Pfam" id="PF14063">
    <property type="entry name" value="DUF4254"/>
    <property type="match status" value="1"/>
</dbReference>
<dbReference type="AlphaFoldDB" id="A0A0W0RDH3"/>
<gene>
    <name evidence="1" type="ORF">Lboz_3261</name>
</gene>
<sequence>MPDSIHVEKIITLQKNAIGQWKASGIVHQHEKFYRLVEENHAFNYQLWHAEDRARRDDQGYEFVYQAKREIDRFNQLRNNRMEAMDEWLFNQLQPADYHTCPVHSESPGMIIDRLSILSLKSYHMELQTKREDVVEEHRKNCTHKLAIINQQLEQLAQCFKELLEDVKAQKRTFRIYHQFKMYNDPNLNPELYCRK</sequence>
<evidence type="ECO:0000313" key="1">
    <source>
        <dbReference type="EMBL" id="KTC69119.1"/>
    </source>
</evidence>
<accession>A0A0W0RDH3</accession>
<dbReference type="PATRIC" id="fig|447.4.peg.3483"/>
<name>A0A0W0RDH3_LEGBO</name>
<organism evidence="1 2">
    <name type="scientific">Legionella bozemanae</name>
    <name type="common">Fluoribacter bozemanae</name>
    <dbReference type="NCBI Taxonomy" id="447"/>
    <lineage>
        <taxon>Bacteria</taxon>
        <taxon>Pseudomonadati</taxon>
        <taxon>Pseudomonadota</taxon>
        <taxon>Gammaproteobacteria</taxon>
        <taxon>Legionellales</taxon>
        <taxon>Legionellaceae</taxon>
        <taxon>Legionella</taxon>
    </lineage>
</organism>
<dbReference type="EMBL" id="LNXU01000049">
    <property type="protein sequence ID" value="KTC69119.1"/>
    <property type="molecule type" value="Genomic_DNA"/>
</dbReference>
<dbReference type="InterPro" id="IPR025350">
    <property type="entry name" value="DUF4254"/>
</dbReference>
<keyword evidence="2" id="KW-1185">Reference proteome</keyword>
<reference evidence="1 2" key="1">
    <citation type="submission" date="2015-11" db="EMBL/GenBank/DDBJ databases">
        <title>Genomic analysis of 38 Legionella species identifies large and diverse effector repertoires.</title>
        <authorList>
            <person name="Burstein D."/>
            <person name="Amaro F."/>
            <person name="Zusman T."/>
            <person name="Lifshitz Z."/>
            <person name="Cohen O."/>
            <person name="Gilbert J.A."/>
            <person name="Pupko T."/>
            <person name="Shuman H.A."/>
            <person name="Segal G."/>
        </authorList>
    </citation>
    <scope>NUCLEOTIDE SEQUENCE [LARGE SCALE GENOMIC DNA]</scope>
    <source>
        <strain evidence="1 2">WIGA</strain>
    </source>
</reference>
<dbReference type="Proteomes" id="UP000054695">
    <property type="component" value="Unassembled WGS sequence"/>
</dbReference>
<comment type="caution">
    <text evidence="1">The sequence shown here is derived from an EMBL/GenBank/DDBJ whole genome shotgun (WGS) entry which is preliminary data.</text>
</comment>
<dbReference type="OrthoDB" id="9805817at2"/>
<dbReference type="STRING" id="447.Lboz_3261"/>
<dbReference type="RefSeq" id="WP_058460805.1">
    <property type="nucleotide sequence ID" value="NZ_CAAAIY010000014.1"/>
</dbReference>
<protein>
    <recommendedName>
        <fullName evidence="3">DUF4254 domain-containing protein</fullName>
    </recommendedName>
</protein>
<evidence type="ECO:0008006" key="3">
    <source>
        <dbReference type="Google" id="ProtNLM"/>
    </source>
</evidence>